<evidence type="ECO:0000313" key="2">
    <source>
        <dbReference type="Proteomes" id="UP000637695"/>
    </source>
</evidence>
<keyword evidence="2" id="KW-1185">Reference proteome</keyword>
<dbReference type="PANTHER" id="PTHR43434">
    <property type="entry name" value="PHOSPHOGLYCOLATE PHOSPHATASE"/>
    <property type="match status" value="1"/>
</dbReference>
<dbReference type="InterPro" id="IPR036412">
    <property type="entry name" value="HAD-like_sf"/>
</dbReference>
<reference evidence="1" key="2">
    <citation type="submission" date="2020-09" db="EMBL/GenBank/DDBJ databases">
        <authorList>
            <person name="Sun Q."/>
            <person name="Ohkuma M."/>
        </authorList>
    </citation>
    <scope>NUCLEOTIDE SEQUENCE</scope>
    <source>
        <strain evidence="1">JCM 18487</strain>
    </source>
</reference>
<organism evidence="1 2">
    <name type="scientific">Alicyclobacillus cellulosilyticus</name>
    <dbReference type="NCBI Taxonomy" id="1003997"/>
    <lineage>
        <taxon>Bacteria</taxon>
        <taxon>Bacillati</taxon>
        <taxon>Bacillota</taxon>
        <taxon>Bacilli</taxon>
        <taxon>Bacillales</taxon>
        <taxon>Alicyclobacillaceae</taxon>
        <taxon>Alicyclobacillus</taxon>
    </lineage>
</organism>
<dbReference type="Pfam" id="PF00702">
    <property type="entry name" value="Hydrolase"/>
    <property type="match status" value="1"/>
</dbReference>
<dbReference type="Gene3D" id="3.40.50.1000">
    <property type="entry name" value="HAD superfamily/HAD-like"/>
    <property type="match status" value="1"/>
</dbReference>
<evidence type="ECO:0000313" key="1">
    <source>
        <dbReference type="EMBL" id="GGJ03303.1"/>
    </source>
</evidence>
<dbReference type="InterPro" id="IPR050155">
    <property type="entry name" value="HAD-like_hydrolase_sf"/>
</dbReference>
<dbReference type="GO" id="GO:0006281">
    <property type="term" value="P:DNA repair"/>
    <property type="evidence" value="ECO:0007669"/>
    <property type="project" value="TreeGrafter"/>
</dbReference>
<dbReference type="PANTHER" id="PTHR43434:SF1">
    <property type="entry name" value="PHOSPHOGLYCOLATE PHOSPHATASE"/>
    <property type="match status" value="1"/>
</dbReference>
<protein>
    <submittedName>
        <fullName evidence="1">Haloacid dehalogenase</fullName>
    </submittedName>
</protein>
<proteinExistence type="predicted"/>
<accession>A0A917K9H9</accession>
<dbReference type="SFLD" id="SFLDG01129">
    <property type="entry name" value="C1.5:_HAD__Beta-PGM__Phosphata"/>
    <property type="match status" value="1"/>
</dbReference>
<dbReference type="EMBL" id="BMOY01000012">
    <property type="protein sequence ID" value="GGJ03303.1"/>
    <property type="molecule type" value="Genomic_DNA"/>
</dbReference>
<dbReference type="AlphaFoldDB" id="A0A917K9H9"/>
<dbReference type="Proteomes" id="UP000637695">
    <property type="component" value="Unassembled WGS sequence"/>
</dbReference>
<dbReference type="SFLD" id="SFLDS00003">
    <property type="entry name" value="Haloacid_Dehalogenase"/>
    <property type="match status" value="1"/>
</dbReference>
<dbReference type="SUPFAM" id="SSF56784">
    <property type="entry name" value="HAD-like"/>
    <property type="match status" value="1"/>
</dbReference>
<dbReference type="GO" id="GO:0008967">
    <property type="term" value="F:phosphoglycolate phosphatase activity"/>
    <property type="evidence" value="ECO:0007669"/>
    <property type="project" value="TreeGrafter"/>
</dbReference>
<dbReference type="CDD" id="cd01427">
    <property type="entry name" value="HAD_like"/>
    <property type="match status" value="1"/>
</dbReference>
<name>A0A917K9H9_9BACL</name>
<comment type="caution">
    <text evidence="1">The sequence shown here is derived from an EMBL/GenBank/DDBJ whole genome shotgun (WGS) entry which is preliminary data.</text>
</comment>
<dbReference type="InterPro" id="IPR023214">
    <property type="entry name" value="HAD_sf"/>
</dbReference>
<gene>
    <name evidence="1" type="ORF">GCM10010885_10710</name>
</gene>
<sequence>MRMFETILFDIDGVMLSEERYFDASALTVLELLHSPQYAGLPAYAGPGFAVPMPEEDIRRARRQVFADDIVLRMMKDRGVNANWDMVYLQTAHQLLRVLKAWAERAGRDAVAAAVREAAHNGWDAAALRAIGQLATPYVTDGTIDYASYAKAYADCRSKAELFSALEAALTELVPGATPFDHERKLWLVGQQAFQEWYLGDAYVAETKQPGKPGFLTDEVPIVDPGAFADLLQRLKSRGVRVGIATGRPEIETRVPLTEMGWWTWFDPVCITTASDVLAAEMARPEAAPLSKPHPYSYLRSYLRSPAPEVVLAHTLPLPREEGDKVLIVGDSVADGLAARKMGCRFAAVLTGLDGAAARPQFEQLGSDYILEHVLELPRVLGW</sequence>
<reference evidence="1" key="1">
    <citation type="journal article" date="2014" name="Int. J. Syst. Evol. Microbiol.">
        <title>Complete genome sequence of Corynebacterium casei LMG S-19264T (=DSM 44701T), isolated from a smear-ripened cheese.</title>
        <authorList>
            <consortium name="US DOE Joint Genome Institute (JGI-PGF)"/>
            <person name="Walter F."/>
            <person name="Albersmeier A."/>
            <person name="Kalinowski J."/>
            <person name="Ruckert C."/>
        </authorList>
    </citation>
    <scope>NUCLEOTIDE SEQUENCE</scope>
    <source>
        <strain evidence="1">JCM 18487</strain>
    </source>
</reference>